<organism evidence="2 3">
    <name type="scientific">Priapulus caudatus</name>
    <name type="common">Priapulid worm</name>
    <dbReference type="NCBI Taxonomy" id="37621"/>
    <lineage>
        <taxon>Eukaryota</taxon>
        <taxon>Metazoa</taxon>
        <taxon>Ecdysozoa</taxon>
        <taxon>Scalidophora</taxon>
        <taxon>Priapulida</taxon>
        <taxon>Priapulimorpha</taxon>
        <taxon>Priapulimorphida</taxon>
        <taxon>Priapulidae</taxon>
        <taxon>Priapulus</taxon>
    </lineage>
</organism>
<dbReference type="InterPro" id="IPR055577">
    <property type="entry name" value="DUF7153"/>
</dbReference>
<gene>
    <name evidence="3" type="primary">LOC106821475</name>
</gene>
<protein>
    <submittedName>
        <fullName evidence="3">Uncharacterized protein LOC106821475</fullName>
    </submittedName>
</protein>
<proteinExistence type="predicted"/>
<dbReference type="PANTHER" id="PTHR22198">
    <property type="entry name" value="FERM DOMAIN-CONTAINING PROTEIN"/>
    <property type="match status" value="1"/>
</dbReference>
<name>A0ABM1FBG5_PRICU</name>
<evidence type="ECO:0000313" key="2">
    <source>
        <dbReference type="Proteomes" id="UP000695022"/>
    </source>
</evidence>
<accession>A0ABM1FBG5</accession>
<dbReference type="Proteomes" id="UP000695022">
    <property type="component" value="Unplaced"/>
</dbReference>
<evidence type="ECO:0000259" key="1">
    <source>
        <dbReference type="Pfam" id="PF23672"/>
    </source>
</evidence>
<dbReference type="PANTHER" id="PTHR22198:SF1">
    <property type="entry name" value="FERM DOMAIN-CONTAINING PROTEIN"/>
    <property type="match status" value="1"/>
</dbReference>
<dbReference type="GeneID" id="106821475"/>
<dbReference type="Pfam" id="PF23672">
    <property type="entry name" value="DUF7153"/>
    <property type="match status" value="1"/>
</dbReference>
<keyword evidence="2" id="KW-1185">Reference proteome</keyword>
<dbReference type="RefSeq" id="XP_014681786.1">
    <property type="nucleotide sequence ID" value="XM_014826300.1"/>
</dbReference>
<feature type="domain" description="DUF7153" evidence="1">
    <location>
        <begin position="22"/>
        <end position="145"/>
    </location>
</feature>
<reference evidence="3" key="1">
    <citation type="submission" date="2025-08" db="UniProtKB">
        <authorList>
            <consortium name="RefSeq"/>
        </authorList>
    </citation>
    <scope>IDENTIFICATION</scope>
</reference>
<evidence type="ECO:0000313" key="3">
    <source>
        <dbReference type="RefSeq" id="XP_014681786.1"/>
    </source>
</evidence>
<sequence>MKEIFQGNFRQAANLIKKHRNFEEGMLLRNITDDGFYTYLNFTCFRIEPKSNLKDLIKDVTATYSDAYNFAFDKSQKHNIGTFMELATTATPEVAREPRKPSNQTTAFLIAGYKLLPEANDEVMDQTWAAWSGARIMYQQMPKCMADPPSYEPSSNCSLMSCGNH</sequence>